<keyword evidence="1" id="KW-0472">Membrane</keyword>
<evidence type="ECO:0000256" key="1">
    <source>
        <dbReference type="SAM" id="Phobius"/>
    </source>
</evidence>
<evidence type="ECO:0000313" key="2">
    <source>
        <dbReference type="EMBL" id="MDF2312649.1"/>
    </source>
</evidence>
<reference evidence="4 6" key="1">
    <citation type="submission" date="2018-03" db="EMBL/GenBank/DDBJ databases">
        <title>Draft Genome Sequences of six Lactobacillus pentosus Strains Isolated from Brines of Traditionally Fermented Spanish-Style Green Table Olives.</title>
        <authorList>
            <person name="Calero-Delgado B."/>
            <person name="Martin-Platero A.M."/>
            <person name="Perez-Pulido A.J."/>
            <person name="Benitez-Cabello A."/>
            <person name="Casimiro-Soriguer C.S."/>
            <person name="Martinez-Bueno M."/>
            <person name="Arroyo-Lopez F.N."/>
            <person name="Rodriguez-Gomez F."/>
            <person name="Bautista-Gallego J."/>
            <person name="Garrido-Fernandez A."/>
            <person name="Jimenez-Diaz R."/>
        </authorList>
    </citation>
    <scope>NUCLEOTIDE SEQUENCE [LARGE SCALE GENOMIC DNA]</scope>
    <source>
        <strain evidence="4 6">IG2</strain>
    </source>
</reference>
<proteinExistence type="predicted"/>
<protein>
    <submittedName>
        <fullName evidence="2">SWEET family sugar transporter</fullName>
    </submittedName>
    <submittedName>
        <fullName evidence="3">SemiSWEET family transporter</fullName>
    </submittedName>
</protein>
<evidence type="ECO:0000313" key="8">
    <source>
        <dbReference type="Proteomes" id="UP001267003"/>
    </source>
</evidence>
<accession>A0A241RP36</accession>
<comment type="caution">
    <text evidence="3">The sequence shown here is derived from an EMBL/GenBank/DDBJ whole genome shotgun (WGS) entry which is preliminary data.</text>
</comment>
<dbReference type="EMBL" id="PVOB01000002">
    <property type="protein sequence ID" value="PRO96275.1"/>
    <property type="molecule type" value="Genomic_DNA"/>
</dbReference>
<dbReference type="AlphaFoldDB" id="A0A241RP36"/>
<organism evidence="3 8">
    <name type="scientific">Lactiplantibacillus pentosus</name>
    <name type="common">Lactobacillus pentosus</name>
    <dbReference type="NCBI Taxonomy" id="1589"/>
    <lineage>
        <taxon>Bacteria</taxon>
        <taxon>Bacillati</taxon>
        <taxon>Bacillota</taxon>
        <taxon>Bacilli</taxon>
        <taxon>Lactobacillales</taxon>
        <taxon>Lactobacillaceae</taxon>
        <taxon>Lactiplantibacillus</taxon>
    </lineage>
</organism>
<keyword evidence="1" id="KW-0812">Transmembrane</keyword>
<dbReference type="InterPro" id="IPR004316">
    <property type="entry name" value="SWEET_rpt"/>
</dbReference>
<evidence type="ECO:0000313" key="6">
    <source>
        <dbReference type="Proteomes" id="UP000238378"/>
    </source>
</evidence>
<keyword evidence="6" id="KW-1185">Reference proteome</keyword>
<dbReference type="Proteomes" id="UP000238378">
    <property type="component" value="Unassembled WGS sequence"/>
</dbReference>
<feature type="transmembrane region" description="Helical" evidence="1">
    <location>
        <begin position="59"/>
        <end position="77"/>
    </location>
</feature>
<dbReference type="OrthoDB" id="9794653at2"/>
<name>A0A241RP36_LACPE</name>
<dbReference type="Proteomes" id="UP001151834">
    <property type="component" value="Unassembled WGS sequence"/>
</dbReference>
<dbReference type="EMBL" id="JAPEQV010000006">
    <property type="protein sequence ID" value="MDF2312649.1"/>
    <property type="molecule type" value="Genomic_DNA"/>
</dbReference>
<dbReference type="GeneID" id="49392576"/>
<dbReference type="GO" id="GO:0016020">
    <property type="term" value="C:membrane"/>
    <property type="evidence" value="ECO:0007669"/>
    <property type="project" value="InterPro"/>
</dbReference>
<reference evidence="2" key="4">
    <citation type="journal article" date="2023" name="Front Nutr">
        <title>Lactiplantibacillus pentosus P2020 protects the hyperuricemia and renal inflammation in mice.</title>
        <authorList>
            <person name="Wang Z."/>
            <person name="Song L."/>
            <person name="Li X."/>
            <person name="Xiao Y."/>
            <person name="Huang Y."/>
            <person name="Zhang Y."/>
            <person name="Li J."/>
            <person name="Li M."/>
            <person name="Ren Z."/>
        </authorList>
    </citation>
    <scope>NUCLEOTIDE SEQUENCE</scope>
    <source>
        <strain evidence="2">P2000</strain>
    </source>
</reference>
<sequence length="106" mass="11994">MKYKVDNGEYPTGKDAVDPKRVKYLKLISKLATFTCIAMYVSYIPQIIDNFTGNPVSPLQPLVAMINGILWTGYGWFKTYKDWPVIISNVPGVIFGFITVLTVYVH</sequence>
<reference evidence="5 7" key="2">
    <citation type="submission" date="2018-10" db="EMBL/GenBank/DDBJ databases">
        <title>Genome sequences of five Lactobacillus pentosus strains isolated from brines of traditionally fermented spanish-style green table olives and differences between them.</title>
        <authorList>
            <person name="Jimenez Diaz R."/>
        </authorList>
    </citation>
    <scope>NUCLEOTIDE SEQUENCE [LARGE SCALE GENOMIC DNA]</scope>
    <source>
        <strain evidence="5 7">IG10</strain>
    </source>
</reference>
<reference evidence="3" key="5">
    <citation type="submission" date="2023-08" db="EMBL/GenBank/DDBJ databases">
        <authorList>
            <person name="Page C.A."/>
            <person name="Perez-Diaz I.M."/>
        </authorList>
    </citation>
    <scope>NUCLEOTIDE SEQUENCE</scope>
    <source>
        <strain evidence="3">7.8.46</strain>
    </source>
</reference>
<reference evidence="2" key="3">
    <citation type="submission" date="2022-11" db="EMBL/GenBank/DDBJ databases">
        <authorList>
            <person name="Wang Z."/>
        </authorList>
    </citation>
    <scope>NUCLEOTIDE SEQUENCE</scope>
    <source>
        <strain evidence="2">P2000</strain>
    </source>
</reference>
<feature type="transmembrane region" description="Helical" evidence="1">
    <location>
        <begin position="27"/>
        <end position="47"/>
    </location>
</feature>
<gene>
    <name evidence="4" type="ORF">C6Y08_00055</name>
    <name evidence="5" type="ORF">D6U18_00180</name>
    <name evidence="2" type="ORF">OOJ94_07460</name>
    <name evidence="3" type="ORF">RI536_08200</name>
</gene>
<dbReference type="Proteomes" id="UP000276249">
    <property type="component" value="Unassembled WGS sequence"/>
</dbReference>
<dbReference type="Pfam" id="PF03083">
    <property type="entry name" value="MtN3_slv"/>
    <property type="match status" value="1"/>
</dbReference>
<evidence type="ECO:0000313" key="4">
    <source>
        <dbReference type="EMBL" id="PRO96275.1"/>
    </source>
</evidence>
<dbReference type="Proteomes" id="UP001267003">
    <property type="component" value="Unassembled WGS sequence"/>
</dbReference>
<evidence type="ECO:0000313" key="5">
    <source>
        <dbReference type="EMBL" id="RMW52775.1"/>
    </source>
</evidence>
<dbReference type="EMBL" id="RDCJ01000006">
    <property type="protein sequence ID" value="RMW52775.1"/>
    <property type="molecule type" value="Genomic_DNA"/>
</dbReference>
<dbReference type="Gene3D" id="1.20.1280.290">
    <property type="match status" value="1"/>
</dbReference>
<keyword evidence="2" id="KW-0813">Transport</keyword>
<keyword evidence="2" id="KW-0762">Sugar transport</keyword>
<dbReference type="EMBL" id="JAVLAQ010000001">
    <property type="protein sequence ID" value="MDT6990086.1"/>
    <property type="molecule type" value="Genomic_DNA"/>
</dbReference>
<dbReference type="RefSeq" id="WP_082230185.1">
    <property type="nucleotide sequence ID" value="NZ_BJZC01000001.1"/>
</dbReference>
<evidence type="ECO:0000313" key="7">
    <source>
        <dbReference type="Proteomes" id="UP000276249"/>
    </source>
</evidence>
<evidence type="ECO:0000313" key="3">
    <source>
        <dbReference type="EMBL" id="MDT6990086.1"/>
    </source>
</evidence>
<keyword evidence="1" id="KW-1133">Transmembrane helix</keyword>
<feature type="transmembrane region" description="Helical" evidence="1">
    <location>
        <begin position="84"/>
        <end position="105"/>
    </location>
</feature>